<reference evidence="7" key="4">
    <citation type="journal article" date="2008" name="Mol. Cell">
        <title>Kinase-selective enrichment enables quantitative phosphoproteomics of the kinome across the cell cycle.</title>
        <authorList>
            <person name="Daub H."/>
            <person name="Olsen J.V."/>
            <person name="Bairlein M."/>
            <person name="Gnad F."/>
            <person name="Oppermann F.S."/>
            <person name="Korner R."/>
            <person name="Greff Z."/>
            <person name="Keri G."/>
            <person name="Stemmann O."/>
            <person name="Mann M."/>
        </authorList>
    </citation>
    <scope>IDENTIFICATION BY MASS SPECTROMETRY [LARGE SCALE ANALYSIS]</scope>
</reference>
<dbReference type="Proteomes" id="UP000005640">
    <property type="component" value="Chromosome 17"/>
</dbReference>
<dbReference type="UCSC" id="uc060adu.1">
    <property type="organism name" value="human"/>
</dbReference>
<evidence type="ECO:0007829" key="10">
    <source>
        <dbReference type="PubMed" id="23186163"/>
    </source>
</evidence>
<reference evidence="2 3" key="1">
    <citation type="journal article" date="2001" name="Nature">
        <title>Initial sequencing and analysis of the human genome.</title>
        <authorList>
            <consortium name="International Human Genome Sequencing Consortium"/>
            <person name="Lander E.S."/>
            <person name="Linton L.M."/>
            <person name="Birren B."/>
            <person name="Nusbaum C."/>
            <person name="Zody M.C."/>
            <person name="Baldwin J."/>
            <person name="Devon K."/>
            <person name="Dewar K."/>
            <person name="Doyle M."/>
            <person name="FitzHugh W."/>
            <person name="Funke R."/>
            <person name="Gage D."/>
            <person name="Harris K."/>
            <person name="Heaford A."/>
            <person name="Howland J."/>
            <person name="Kann L."/>
            <person name="Lehoczky J."/>
            <person name="LeVine R."/>
            <person name="McEwan P."/>
            <person name="McKernan K."/>
            <person name="Meldrim J."/>
            <person name="Mesirov J.P."/>
            <person name="Miranda C."/>
            <person name="Morris W."/>
            <person name="Naylor J."/>
            <person name="Raymond C."/>
            <person name="Rosetti M."/>
            <person name="Santos R."/>
            <person name="Sheridan A."/>
            <person name="Sougnez C."/>
            <person name="Stange-Thomann N."/>
            <person name="Stojanovic N."/>
            <person name="Subramanian A."/>
            <person name="Wyman D."/>
            <person name="Rogers J."/>
            <person name="Sulston J."/>
            <person name="Ainscough R."/>
            <person name="Beck S."/>
            <person name="Bentley D."/>
            <person name="Burton J."/>
            <person name="Clee C."/>
            <person name="Carter N."/>
            <person name="Coulson A."/>
            <person name="Deadman R."/>
            <person name="Deloukas P."/>
            <person name="Dunham A."/>
            <person name="Dunham I."/>
            <person name="Durbin R."/>
            <person name="French L."/>
            <person name="Grafham D."/>
            <person name="Gregory S."/>
            <person name="Hubbard T."/>
            <person name="Humphray S."/>
            <person name="Hunt A."/>
            <person name="Jones M."/>
            <person name="Lloyd C."/>
            <person name="McMurray A."/>
            <person name="Matthews L."/>
            <person name="Mercer S."/>
            <person name="Milne S."/>
            <person name="Mullikin J.C."/>
            <person name="Mungall A."/>
            <person name="Plumb R."/>
            <person name="Ross M."/>
            <person name="Shownkeen R."/>
            <person name="Sims S."/>
            <person name="Waterston R.H."/>
            <person name="Wilson R.K."/>
            <person name="Hillier L.W."/>
            <person name="McPherson J.D."/>
            <person name="Marra M.A."/>
            <person name="Mardis E.R."/>
            <person name="Fulton L.A."/>
            <person name="Chinwalla A.T."/>
            <person name="Pepin K.H."/>
            <person name="Gish W.R."/>
            <person name="Chissoe S.L."/>
            <person name="Wendl M.C."/>
            <person name="Delehaunty K.D."/>
            <person name="Miner T.L."/>
            <person name="Delehaunty A."/>
            <person name="Kramer J.B."/>
            <person name="Cook L.L."/>
            <person name="Fulton R.S."/>
            <person name="Johnson D.L."/>
            <person name="Minx P.J."/>
            <person name="Clifton S.W."/>
            <person name="Hawkins T."/>
            <person name="Branscomb E."/>
            <person name="Predki P."/>
            <person name="Richardson P."/>
            <person name="Wenning S."/>
            <person name="Slezak T."/>
            <person name="Doggett N."/>
            <person name="Cheng J.F."/>
            <person name="Olsen A."/>
            <person name="Lucas S."/>
            <person name="Elkin C."/>
            <person name="Uberbacher E."/>
            <person name="Frazier M."/>
            <person name="Gibbs R.A."/>
            <person name="Muzny D.M."/>
            <person name="Scherer S.E."/>
            <person name="Bouck J.B."/>
            <person name="Sodergren E.J."/>
            <person name="Worley K.C."/>
            <person name="Rives C.M."/>
            <person name="Gorrell J.H."/>
            <person name="Metzker M.L."/>
            <person name="Naylor S.L."/>
            <person name="Kucherlapati R.S."/>
            <person name="Nelson D.L."/>
            <person name="Weinstock G.M."/>
            <person name="Sakaki Y."/>
            <person name="Fujiyama A."/>
            <person name="Hattori M."/>
            <person name="Yada T."/>
            <person name="Toyoda A."/>
            <person name="Itoh T."/>
            <person name="Kawagoe C."/>
            <person name="Watanabe H."/>
            <person name="Totoki Y."/>
            <person name="Taylor T."/>
            <person name="Weissenbach J."/>
            <person name="Heilig R."/>
            <person name="Saurin W."/>
            <person name="Artiguenave F."/>
            <person name="Brottier P."/>
            <person name="Bruls T."/>
            <person name="Pelletier E."/>
            <person name="Robert C."/>
            <person name="Wincker P."/>
            <person name="Smith D.R."/>
            <person name="Doucette-Stamm L."/>
            <person name="Rubenfield M."/>
            <person name="Weinstock K."/>
            <person name="Lee H.M."/>
            <person name="Dubois J."/>
            <person name="Rosenthal A."/>
            <person name="Platzer M."/>
            <person name="Nyakatura G."/>
            <person name="Taudien S."/>
            <person name="Rump A."/>
            <person name="Yang H."/>
            <person name="Yu J."/>
            <person name="Wang J."/>
            <person name="Huang G."/>
            <person name="Gu J."/>
            <person name="Hood L."/>
            <person name="Rowen L."/>
            <person name="Madan A."/>
            <person name="Qin S."/>
            <person name="Davis R.W."/>
            <person name="Federspiel N.A."/>
            <person name="Abola A.P."/>
            <person name="Proctor M.J."/>
            <person name="Myers R.M."/>
            <person name="Schmutz J."/>
            <person name="Dickson M."/>
            <person name="Grimwood J."/>
            <person name="Cox D.R."/>
            <person name="Olson M.V."/>
            <person name="Kaul R."/>
            <person name="Raymond C."/>
            <person name="Shimizu N."/>
            <person name="Kawasaki K."/>
            <person name="Minoshima S."/>
            <person name="Evans G.A."/>
            <person name="Athanasiou M."/>
            <person name="Schultz R."/>
            <person name="Roe B.A."/>
            <person name="Chen F."/>
            <person name="Pan H."/>
            <person name="Ramser J."/>
            <person name="Lehrach H."/>
            <person name="Reinhardt R."/>
            <person name="McCombie W.R."/>
            <person name="de la Bastide M."/>
            <person name="Dedhia N."/>
            <person name="Blocker H."/>
            <person name="Hornischer K."/>
            <person name="Nordsiek G."/>
            <person name="Agarwala R."/>
            <person name="Aravind L."/>
            <person name="Bailey J.A."/>
            <person name="Bateman A."/>
            <person name="Batzoglou S."/>
            <person name="Birney E."/>
            <person name="Bork P."/>
            <person name="Brown D.G."/>
            <person name="Burge C.B."/>
            <person name="Cerutti L."/>
            <person name="Chen H.C."/>
            <person name="Church D."/>
            <person name="Clamp M."/>
            <person name="Copley R.R."/>
            <person name="Doerks T."/>
            <person name="Eddy S.R."/>
            <person name="Eichler E.E."/>
            <person name="Furey T.S."/>
            <person name="Galagan J."/>
            <person name="Gilbert J.G."/>
            <person name="Harmon C."/>
            <person name="Hayashizaki Y."/>
            <person name="Haussler D."/>
            <person name="Hermjakob H."/>
            <person name="Hokamp K."/>
            <person name="Jang W."/>
            <person name="Johnson L.S."/>
            <person name="Jones T.A."/>
            <person name="Kasif S."/>
            <person name="Kaspryzk A."/>
            <person name="Kennedy S."/>
            <person name="Kent W.J."/>
            <person name="Kitts P."/>
            <person name="Koonin E.V."/>
            <person name="Korf I."/>
            <person name="Kulp D."/>
            <person name="Lancet D."/>
            <person name="Lowe T.M."/>
            <person name="McLysaght A."/>
            <person name="Mikkelsen T."/>
            <person name="Moran J.V."/>
            <person name="Mulder N."/>
            <person name="Pollara V.J."/>
            <person name="Ponting C.P."/>
            <person name="Schuler G."/>
            <person name="Schultz J."/>
            <person name="Slater G."/>
            <person name="Smit A.F."/>
            <person name="Stupka E."/>
            <person name="Szustakowski J."/>
            <person name="Thierry-Mieg D."/>
            <person name="Thierry-Mieg J."/>
            <person name="Wagner L."/>
            <person name="Wallis J."/>
            <person name="Wheeler R."/>
            <person name="Williams A."/>
            <person name="Wolf Y.I."/>
            <person name="Wolfe K.H."/>
            <person name="Yang S.P."/>
            <person name="Yeh R.F."/>
            <person name="Collins F."/>
            <person name="Guyer M.S."/>
            <person name="Peterson J."/>
            <person name="Felsenfeld A."/>
            <person name="Wetterstrand K.A."/>
            <person name="Patrinos A."/>
            <person name="Morgan M.J."/>
            <person name="de Jong P."/>
            <person name="Catanese J.J."/>
            <person name="Osoegawa K."/>
            <person name="Shizuya H."/>
            <person name="Choi S."/>
            <person name="Chen Y.J."/>
        </authorList>
    </citation>
    <scope>NUCLEOTIDE SEQUENCE [LARGE SCALE GENOMIC DNA]</scope>
</reference>
<evidence type="ECO:0007829" key="4">
    <source>
        <dbReference type="PeptideAtlas" id="I3L156"/>
    </source>
</evidence>
<proteinExistence type="evidence at protein level"/>
<dbReference type="HGNC" id="HGNC:25483">
    <property type="gene designation" value="PIMREG"/>
</dbReference>
<feature type="region of interest" description="Disordered" evidence="1">
    <location>
        <begin position="1"/>
        <end position="32"/>
    </location>
</feature>
<feature type="region of interest" description="Disordered" evidence="1">
    <location>
        <begin position="146"/>
        <end position="236"/>
    </location>
</feature>
<dbReference type="OpenTargets" id="ENSG00000129195"/>
<feature type="compositionally biased region" description="Polar residues" evidence="1">
    <location>
        <begin position="1"/>
        <end position="10"/>
    </location>
</feature>
<evidence type="ECO:0007829" key="8">
    <source>
        <dbReference type="PubMed" id="20068231"/>
    </source>
</evidence>
<reference evidence="2 3" key="2">
    <citation type="journal article" date="2004" name="Nature">
        <title>Finishing the euchromatic sequence of the human genome.</title>
        <authorList>
            <consortium name="International Human Genome Sequencing Consortium"/>
        </authorList>
    </citation>
    <scope>NUCLEOTIDE SEQUENCE [LARGE SCALE GENOMIC DNA]</scope>
</reference>
<evidence type="ECO:0000256" key="1">
    <source>
        <dbReference type="SAM" id="MobiDB-lite"/>
    </source>
</evidence>
<dbReference type="Ensembl" id="ENST00000572595.6">
    <property type="protein sequence ID" value="ENSP00000458584.2"/>
    <property type="gene ID" value="ENSG00000129195.16"/>
</dbReference>
<dbReference type="VEuPathDB" id="HostDB:ENSG00000129195"/>
<dbReference type="PANTHER" id="PTHR35819:SF1">
    <property type="entry name" value="PROTEIN PIMREG"/>
    <property type="match status" value="1"/>
</dbReference>
<dbReference type="Pfam" id="PF07326">
    <property type="entry name" value="RCS1"/>
    <property type="match status" value="2"/>
</dbReference>
<feature type="compositionally biased region" description="Polar residues" evidence="1">
    <location>
        <begin position="163"/>
        <end position="174"/>
    </location>
</feature>
<reference evidence="10" key="8">
    <citation type="journal article" date="2013" name="J. Proteome Res.">
        <title>Toward a comprehensive characterization of a human cancer cell phosphoproteome.</title>
        <authorList>
            <person name="Zhou H."/>
            <person name="Di Palma S."/>
            <person name="Preisinger C."/>
            <person name="Peng M."/>
            <person name="Polat A.N."/>
            <person name="Heck A.J."/>
            <person name="Mohammed S."/>
        </authorList>
    </citation>
    <scope>IDENTIFICATION BY MASS SPECTROMETRY [LARGE SCALE ANALYSIS]</scope>
</reference>
<dbReference type="AlphaFoldDB" id="I3L156"/>
<evidence type="ECO:0000313" key="2">
    <source>
        <dbReference type="Ensembl" id="ENSP00000458584.2"/>
    </source>
</evidence>
<dbReference type="InterPro" id="IPR009932">
    <property type="entry name" value="RCS1"/>
</dbReference>
<organism evidence="2 3">
    <name type="scientific">Homo sapiens</name>
    <name type="common">Human</name>
    <dbReference type="NCBI Taxonomy" id="9606"/>
    <lineage>
        <taxon>Eukaryota</taxon>
        <taxon>Metazoa</taxon>
        <taxon>Chordata</taxon>
        <taxon>Craniata</taxon>
        <taxon>Vertebrata</taxon>
        <taxon>Euteleostomi</taxon>
        <taxon>Mammalia</taxon>
        <taxon>Eutheria</taxon>
        <taxon>Euarchontoglires</taxon>
        <taxon>Primates</taxon>
        <taxon>Haplorrhini</taxon>
        <taxon>Catarrhini</taxon>
        <taxon>Hominidae</taxon>
        <taxon>Homo</taxon>
    </lineage>
</organism>
<dbReference type="Antibodypedia" id="42756">
    <property type="antibodies" value="73 antibodies from 16 providers"/>
</dbReference>
<reference evidence="8" key="6">
    <citation type="journal article" date="2010" name="Sci. Signal.">
        <title>Quantitative phosphoproteomics reveals widespread full phosphorylation site occupancy during mitosis.</title>
        <authorList>
            <person name="Olsen J.V."/>
            <person name="Vermeulen M."/>
            <person name="Santamaria A."/>
            <person name="Kumar C."/>
            <person name="Miller M.L."/>
            <person name="Jensen L.J."/>
            <person name="Gnad F."/>
            <person name="Cox J."/>
            <person name="Jensen T.S."/>
            <person name="Nigg E.A."/>
            <person name="Brunak S."/>
            <person name="Mann M."/>
        </authorList>
    </citation>
    <scope>IDENTIFICATION BY MASS SPECTROMETRY [LARGE SCALE ANALYSIS]</scope>
</reference>
<dbReference type="ExpressionAtlas" id="I3L156">
    <property type="expression patterns" value="baseline and differential"/>
</dbReference>
<name>I3L156_HUMAN</name>
<dbReference type="ProteomicsDB" id="46536"/>
<accession>I3L156</accession>
<reference evidence="2" key="10">
    <citation type="submission" date="2025-09" db="UniProtKB">
        <authorList>
            <consortium name="Ensembl"/>
        </authorList>
    </citation>
    <scope>IDENTIFICATION</scope>
</reference>
<dbReference type="PANTHER" id="PTHR35819">
    <property type="entry name" value="PICALM INTERACTING MITOTIC REGULATOR PIMREG"/>
    <property type="match status" value="1"/>
</dbReference>
<evidence type="ECO:0007829" key="6">
    <source>
        <dbReference type="PubMed" id="18669648"/>
    </source>
</evidence>
<evidence type="ECO:0007829" key="7">
    <source>
        <dbReference type="PubMed" id="18691976"/>
    </source>
</evidence>
<gene>
    <name evidence="2" type="primary">PIMREG</name>
</gene>
<keyword evidence="3" id="KW-1185">Reference proteome</keyword>
<reference evidence="6" key="5">
    <citation type="journal article" date="2008" name="Proc. Natl. Acad. Sci. U.S.A.">
        <title>A quantitative atlas of mitotic phosphorylation.</title>
        <authorList>
            <person name="Dephoure N."/>
            <person name="Zhou C."/>
            <person name="Villen J."/>
            <person name="Beausoleil S.A."/>
            <person name="Bakalarski C.E."/>
            <person name="Elledge S.J."/>
            <person name="Gygi S.P."/>
        </authorList>
    </citation>
    <scope>IDENTIFICATION BY MASS SPECTROMETRY [LARGE SCALE ANALYSIS]</scope>
</reference>
<evidence type="ECO:0007829" key="5">
    <source>
        <dbReference type="ProteomicsDB" id="I3L156"/>
    </source>
</evidence>
<feature type="compositionally biased region" description="Polar residues" evidence="1">
    <location>
        <begin position="217"/>
        <end position="229"/>
    </location>
</feature>
<keyword evidence="4 5" id="KW-1267">Proteomics identification</keyword>
<reference evidence="2" key="9">
    <citation type="submission" date="2025-08" db="UniProtKB">
        <authorList>
            <consortium name="Ensembl"/>
        </authorList>
    </citation>
    <scope>IDENTIFICATION</scope>
</reference>
<sequence length="279" mass="30901">MASRWQNMGTSVRRRSLQHQEQLEDSKELQPVVSHQETSVGALGSLCRQFQRRLPLRAVNLNLRAGPSWKRLETPEPGQQGLQAAARSAKSALGAVSQGINFRSCREGPVRGDLLSNESCCQEDVLILDRIQESCQSGTKWLVETQVKARRRKRGAQKGSGSPTHSLSQKSTRLSGAAPAHSAADPWEKEHHRLSVRMGSHAHPLRRSRREAAFRSPYSSTEPLCSPSESDSDLEPVGAGIQHLQKLSQELDEAIMAEERKQALSDRQGFILKDVYASP</sequence>
<dbReference type="Ensembl" id="ENST00000572595.6">
    <property type="protein sequence ID" value="ENSP00000458584.2"/>
    <property type="gene ID" value="ENSG00000129195.17"/>
</dbReference>
<evidence type="ECO:0007829" key="9">
    <source>
        <dbReference type="PubMed" id="21406692"/>
    </source>
</evidence>
<protein>
    <submittedName>
        <fullName evidence="2">PICALM interacting mitotic regulator</fullName>
    </submittedName>
</protein>
<dbReference type="Bgee" id="ENSG00000129195">
    <property type="expression patterns" value="Expressed in ventricular zone and 109 other cell types or tissues"/>
</dbReference>
<evidence type="ECO:0000313" key="3">
    <source>
        <dbReference type="Proteomes" id="UP000005640"/>
    </source>
</evidence>
<reference evidence="2 3" key="3">
    <citation type="journal article" date="2006" name="Nature">
        <title>DNA sequence of human chromosome 17 and analysis of rearrangement in the human lineage.</title>
        <authorList>
            <person name="Zody M.C."/>
            <person name="Garber M."/>
            <person name="Adams D.J."/>
            <person name="Sharpe T."/>
            <person name="Harrow J."/>
            <person name="Lupski J.R."/>
            <person name="Nicholson C."/>
            <person name="Searle S.M."/>
            <person name="Wilming L."/>
            <person name="Young S.K."/>
            <person name="Abouelleil A."/>
            <person name="Allen N.R."/>
            <person name="Bi W."/>
            <person name="Bloom T."/>
            <person name="Borowsky M.L."/>
            <person name="Bugalter B.E."/>
            <person name="Butler J."/>
            <person name="Chang J.L."/>
            <person name="Chen C.K."/>
            <person name="Cook A."/>
            <person name="Corum B."/>
            <person name="Cuomo C.A."/>
            <person name="de Jong P.J."/>
            <person name="DeCaprio D."/>
            <person name="Dewar K."/>
            <person name="FitzGerald M."/>
            <person name="Gilbert J."/>
            <person name="Gibson R."/>
            <person name="Gnerre S."/>
            <person name="Goldstein S."/>
            <person name="Grafham D.V."/>
            <person name="Grocock R."/>
            <person name="Hafez N."/>
            <person name="Hagopian D.S."/>
            <person name="Hart E."/>
            <person name="Norman C.H."/>
            <person name="Humphray S."/>
            <person name="Jaffe D.B."/>
            <person name="Jones M."/>
            <person name="Kamal M."/>
            <person name="Khodiyar V.K."/>
            <person name="LaButti K."/>
            <person name="Laird G."/>
            <person name="Lehoczky J."/>
            <person name="Liu X."/>
            <person name="Lokyitsang T."/>
            <person name="Loveland J."/>
            <person name="Lui A."/>
            <person name="Macdonald P."/>
            <person name="Major J.E."/>
            <person name="Matthews L."/>
            <person name="Mauceli E."/>
            <person name="McCarroll S.A."/>
            <person name="Mihalev A.H."/>
            <person name="Mudge J."/>
            <person name="Nguyen C."/>
            <person name="Nicol R."/>
            <person name="O'Leary S.B."/>
            <person name="Osoegawa K."/>
            <person name="Schwartz D.C."/>
            <person name="Shaw-Smith C."/>
            <person name="Stankiewicz P."/>
            <person name="Steward C."/>
            <person name="Swarbreck D."/>
            <person name="Venkataraman V."/>
            <person name="Whittaker C.A."/>
            <person name="Yang X."/>
            <person name="Zimmer A.R."/>
            <person name="Bradley A."/>
            <person name="Hubbard T."/>
            <person name="Birren B.W."/>
            <person name="Rogers J."/>
            <person name="Lander E.S."/>
            <person name="Nusbaum C."/>
        </authorList>
    </citation>
    <scope>NUCLEOTIDE SEQUENCE [LARGE SCALE GENOMIC DNA]</scope>
</reference>
<dbReference type="GeneTree" id="ENSGT00390000008128"/>
<dbReference type="OrthoDB" id="9898669at2759"/>
<dbReference type="EMBL" id="AC055872">
    <property type="status" value="NOT_ANNOTATED_CDS"/>
    <property type="molecule type" value="Genomic_DNA"/>
</dbReference>
<dbReference type="GO" id="GO:0005654">
    <property type="term" value="C:nucleoplasm"/>
    <property type="evidence" value="ECO:0000314"/>
    <property type="project" value="HPA"/>
</dbReference>
<reference evidence="9" key="7">
    <citation type="journal article" date="2011" name="Sci. Signal.">
        <title>System-wide temporal characterization of the proteome and phosphoproteome of human embryonic stem cell differentiation.</title>
        <authorList>
            <person name="Rigbolt K.T."/>
            <person name="Prokhorova T.A."/>
            <person name="Akimov V."/>
            <person name="Henningsen J."/>
            <person name="Johansen P.T."/>
            <person name="Kratchmarova I."/>
            <person name="Kassem M."/>
            <person name="Mann M."/>
            <person name="Olsen J.V."/>
            <person name="Blagoev B."/>
        </authorList>
    </citation>
    <scope>IDENTIFICATION BY MASS SPECTROMETRY [LARGE SCALE ANALYSIS]</scope>
</reference>
<dbReference type="MassIVE" id="I3L156"/>